<dbReference type="GO" id="GO:0005975">
    <property type="term" value="P:carbohydrate metabolic process"/>
    <property type="evidence" value="ECO:0007669"/>
    <property type="project" value="InterPro"/>
</dbReference>
<evidence type="ECO:0000256" key="3">
    <source>
        <dbReference type="ARBA" id="ARBA00012741"/>
    </source>
</evidence>
<feature type="signal peptide" evidence="6">
    <location>
        <begin position="1"/>
        <end position="18"/>
    </location>
</feature>
<sequence>MKTFSVCCLLIIAYYSCATVNGNVYFKATKPNNEWWSNTILYQVYPRSFKDSNKDGIGDLKGITQKLEHFVDLGIETLWVGPFFKSPMNDMGYDVEDFYMIDPMFGTMDDLKELVFEMNKRNLKLIIDLIPNHSSYKCEWFDKSIKQEGKYKDYYIWRNASNQDEVLSNSSITPTPPNNWLSLFGGSAWTWNQQRQQFYFHQFSKEQPDFDMRNPNVNQQILDVIEFWMDKGVTGFRFDALKYLYENVSLPDEPFLPGMSNSTEYMELNHIYTTDQPEIIDTVLGWKAFMDNYTKSKNNSISSLMATESYSDVNILMQYYGNFTNPGAQIPFNLVLVRFPKDDHIVESIDTIIKNWLADLPENAVANWVMENHDNLRASSKFGALTVPMFTALKLALPGIEVTYYGSEIGMEDNMYLRPEQVTDDNIAGGPKAGRARDYQRCPMQWDDSINAGFTEEKKSWLPVNPNYYKLNVETQKKLPTSNYNFYKKMSQLRKTDTLKNGDLQTYNITKSIYILKRSLLEHELYIVVTNFGSETETVILSNVIRNLKDELFVYLGSENSAYSPGSKVSTISTGYPIQLRPQSVVVLTDKYIDPESPNNAGSGTEFSTRLISAMCVFILSRWIL</sequence>
<dbReference type="FunFam" id="3.90.400.10:FF:000001">
    <property type="entry name" value="Maltase A3, isoform A"/>
    <property type="match status" value="1"/>
</dbReference>
<dbReference type="PANTHER" id="PTHR10357:SF179">
    <property type="entry name" value="NEUTRAL AND BASIC AMINO ACID TRANSPORT PROTEIN RBAT"/>
    <property type="match status" value="1"/>
</dbReference>
<dbReference type="InterPro" id="IPR006047">
    <property type="entry name" value="GH13_cat_dom"/>
</dbReference>
<keyword evidence="6" id="KW-0732">Signal</keyword>
<accession>A0AAV0XAL7</accession>
<evidence type="ECO:0000256" key="2">
    <source>
        <dbReference type="ARBA" id="ARBA00008061"/>
    </source>
</evidence>
<comment type="caution">
    <text evidence="8">The sequence shown here is derived from an EMBL/GenBank/DDBJ whole genome shotgun (WGS) entry which is preliminary data.</text>
</comment>
<dbReference type="GO" id="GO:0004558">
    <property type="term" value="F:alpha-1,4-glucosidase activity"/>
    <property type="evidence" value="ECO:0007669"/>
    <property type="project" value="UniProtKB-EC"/>
</dbReference>
<dbReference type="SMART" id="SM00642">
    <property type="entry name" value="Aamy"/>
    <property type="match status" value="1"/>
</dbReference>
<feature type="domain" description="Glycosyl hydrolase family 13 catalytic" evidence="7">
    <location>
        <begin position="43"/>
        <end position="441"/>
    </location>
</feature>
<protein>
    <recommendedName>
        <fullName evidence="3">alpha-glucosidase</fullName>
        <ecNumber evidence="3">3.2.1.20</ecNumber>
    </recommendedName>
</protein>
<gene>
    <name evidence="8" type="ORF">MEUPH1_LOCUS20094</name>
</gene>
<dbReference type="Gene3D" id="3.20.20.80">
    <property type="entry name" value="Glycosidases"/>
    <property type="match status" value="1"/>
</dbReference>
<dbReference type="SUPFAM" id="SSF51445">
    <property type="entry name" value="(Trans)glycosidases"/>
    <property type="match status" value="1"/>
</dbReference>
<feature type="chain" id="PRO_5043460426" description="alpha-glucosidase" evidence="6">
    <location>
        <begin position="19"/>
        <end position="625"/>
    </location>
</feature>
<evidence type="ECO:0000313" key="8">
    <source>
        <dbReference type="EMBL" id="CAI6365370.1"/>
    </source>
</evidence>
<dbReference type="AlphaFoldDB" id="A0AAV0XAL7"/>
<evidence type="ECO:0000313" key="9">
    <source>
        <dbReference type="Proteomes" id="UP001160148"/>
    </source>
</evidence>
<comment type="similarity">
    <text evidence="2">Belongs to the glycosyl hydrolase 13 family.</text>
</comment>
<dbReference type="EC" id="3.2.1.20" evidence="3"/>
<dbReference type="EMBL" id="CARXXK010000004">
    <property type="protein sequence ID" value="CAI6365370.1"/>
    <property type="molecule type" value="Genomic_DNA"/>
</dbReference>
<dbReference type="CDD" id="cd11328">
    <property type="entry name" value="AmyAc_maltase"/>
    <property type="match status" value="1"/>
</dbReference>
<evidence type="ECO:0000256" key="4">
    <source>
        <dbReference type="ARBA" id="ARBA00023180"/>
    </source>
</evidence>
<comment type="catalytic activity">
    <reaction evidence="1">
        <text>Hydrolysis of terminal, non-reducing (1-&gt;4)-linked alpha-D-glucose residues with release of alpha-D-glucose.</text>
        <dbReference type="EC" id="3.2.1.20"/>
    </reaction>
</comment>
<name>A0AAV0XAL7_9HEMI</name>
<organism evidence="8 9">
    <name type="scientific">Macrosiphum euphorbiae</name>
    <name type="common">potato aphid</name>
    <dbReference type="NCBI Taxonomy" id="13131"/>
    <lineage>
        <taxon>Eukaryota</taxon>
        <taxon>Metazoa</taxon>
        <taxon>Ecdysozoa</taxon>
        <taxon>Arthropoda</taxon>
        <taxon>Hexapoda</taxon>
        <taxon>Insecta</taxon>
        <taxon>Pterygota</taxon>
        <taxon>Neoptera</taxon>
        <taxon>Paraneoptera</taxon>
        <taxon>Hemiptera</taxon>
        <taxon>Sternorrhyncha</taxon>
        <taxon>Aphidomorpha</taxon>
        <taxon>Aphidoidea</taxon>
        <taxon>Aphididae</taxon>
        <taxon>Macrosiphini</taxon>
        <taxon>Macrosiphum</taxon>
    </lineage>
</organism>
<evidence type="ECO:0000256" key="5">
    <source>
        <dbReference type="ARBA" id="ARBA00023295"/>
    </source>
</evidence>
<dbReference type="InterPro" id="IPR017853">
    <property type="entry name" value="GH"/>
</dbReference>
<keyword evidence="9" id="KW-1185">Reference proteome</keyword>
<dbReference type="Gene3D" id="3.90.400.10">
    <property type="entry name" value="Oligo-1,6-glucosidase, Domain 2"/>
    <property type="match status" value="1"/>
</dbReference>
<dbReference type="Proteomes" id="UP001160148">
    <property type="component" value="Unassembled WGS sequence"/>
</dbReference>
<keyword evidence="5" id="KW-0326">Glycosidase</keyword>
<proteinExistence type="inferred from homology"/>
<dbReference type="InterPro" id="IPR045857">
    <property type="entry name" value="O16G_dom_2"/>
</dbReference>
<reference evidence="8 9" key="1">
    <citation type="submission" date="2023-01" db="EMBL/GenBank/DDBJ databases">
        <authorList>
            <person name="Whitehead M."/>
        </authorList>
    </citation>
    <scope>NUCLEOTIDE SEQUENCE [LARGE SCALE GENOMIC DNA]</scope>
</reference>
<keyword evidence="5" id="KW-0378">Hydrolase</keyword>
<evidence type="ECO:0000256" key="6">
    <source>
        <dbReference type="SAM" id="SignalP"/>
    </source>
</evidence>
<evidence type="ECO:0000259" key="7">
    <source>
        <dbReference type="SMART" id="SM00642"/>
    </source>
</evidence>
<evidence type="ECO:0000256" key="1">
    <source>
        <dbReference type="ARBA" id="ARBA00001657"/>
    </source>
</evidence>
<dbReference type="PANTHER" id="PTHR10357">
    <property type="entry name" value="ALPHA-AMYLASE FAMILY MEMBER"/>
    <property type="match status" value="1"/>
</dbReference>
<dbReference type="Pfam" id="PF00128">
    <property type="entry name" value="Alpha-amylase"/>
    <property type="match status" value="1"/>
</dbReference>
<keyword evidence="4" id="KW-0325">Glycoprotein</keyword>